<feature type="non-terminal residue" evidence="2">
    <location>
        <position position="1"/>
    </location>
</feature>
<feature type="region of interest" description="Disordered" evidence="1">
    <location>
        <begin position="112"/>
        <end position="147"/>
    </location>
</feature>
<evidence type="ECO:0000313" key="3">
    <source>
        <dbReference type="Proteomes" id="UP000252519"/>
    </source>
</evidence>
<accession>A0A368G6R1</accession>
<comment type="caution">
    <text evidence="2">The sequence shown here is derived from an EMBL/GenBank/DDBJ whole genome shotgun (WGS) entry which is preliminary data.</text>
</comment>
<name>A0A368G6R1_ANCCA</name>
<evidence type="ECO:0000256" key="1">
    <source>
        <dbReference type="SAM" id="MobiDB-lite"/>
    </source>
</evidence>
<organism evidence="2 3">
    <name type="scientific">Ancylostoma caninum</name>
    <name type="common">Dog hookworm</name>
    <dbReference type="NCBI Taxonomy" id="29170"/>
    <lineage>
        <taxon>Eukaryota</taxon>
        <taxon>Metazoa</taxon>
        <taxon>Ecdysozoa</taxon>
        <taxon>Nematoda</taxon>
        <taxon>Chromadorea</taxon>
        <taxon>Rhabditida</taxon>
        <taxon>Rhabditina</taxon>
        <taxon>Rhabditomorpha</taxon>
        <taxon>Strongyloidea</taxon>
        <taxon>Ancylostomatidae</taxon>
        <taxon>Ancylostomatinae</taxon>
        <taxon>Ancylostoma</taxon>
    </lineage>
</organism>
<protein>
    <submittedName>
        <fullName evidence="2">PAN domain protein</fullName>
    </submittedName>
</protein>
<gene>
    <name evidence="2" type="ORF">ANCCAN_15360</name>
</gene>
<reference evidence="2 3" key="1">
    <citation type="submission" date="2014-10" db="EMBL/GenBank/DDBJ databases">
        <title>Draft genome of the hookworm Ancylostoma caninum.</title>
        <authorList>
            <person name="Mitreva M."/>
        </authorList>
    </citation>
    <scope>NUCLEOTIDE SEQUENCE [LARGE SCALE GENOMIC DNA]</scope>
    <source>
        <strain evidence="2 3">Baltimore</strain>
    </source>
</reference>
<keyword evidence="3" id="KW-1185">Reference proteome</keyword>
<dbReference type="EMBL" id="JOJR01000380">
    <property type="protein sequence ID" value="RCN38710.1"/>
    <property type="molecule type" value="Genomic_DNA"/>
</dbReference>
<dbReference type="Proteomes" id="UP000252519">
    <property type="component" value="Unassembled WGS sequence"/>
</dbReference>
<dbReference type="OrthoDB" id="5872028at2759"/>
<evidence type="ECO:0000313" key="2">
    <source>
        <dbReference type="EMBL" id="RCN38710.1"/>
    </source>
</evidence>
<sequence length="218" mass="24185">LEYCSGCLIKFQAVPLADRPAHLRASFEIDLPVDSIELCATRCYQDGCTGAKYDPESKICSLSYTDKQYCTNAKVNLHYDAKNVTWLHCVNCYSFKESDMAELVEQHEAAATQLPAGDSSLPTTTAASTTGMPAEEPSTTEVPREIGEPVQVLGNRSRPESASPFQRGCAIKFQARPFSQRPPQFRAKFEIELPVDSVELCATRCYQVSVQILFQMLN</sequence>
<dbReference type="STRING" id="29170.A0A368G6R1"/>
<proteinExistence type="predicted"/>
<dbReference type="AlphaFoldDB" id="A0A368G6R1"/>